<sequence>MLHSQLNETLLYARSEEKARVEEAIADYAAGKFVLMSDDEDRENEGDLIISAQCATKEAINFMITKGKGLVCLAIDEEIAQKHELVPMVRKNRDHMGTAFTISVDAGPEYGVTTGISAWDRARTIEVILDEETPLEGLRAPGHLFPLIARPGGVLERNGHTEAAVTLSKLAGHKPAGVIVEVIKEDGEMARRDDLLEMAQEWGVKYITIENLIRYCTYLDEVKLYKELEKVGEFGSYQASEA</sequence>
<comment type="subunit">
    <text evidence="14">Homodimer.</text>
</comment>
<keyword evidence="12 14" id="KW-0464">Manganese</keyword>
<dbReference type="PANTHER" id="PTHR21327">
    <property type="entry name" value="GTP CYCLOHYDROLASE II-RELATED"/>
    <property type="match status" value="1"/>
</dbReference>
<dbReference type="GO" id="GO:0005829">
    <property type="term" value="C:cytosol"/>
    <property type="evidence" value="ECO:0007669"/>
    <property type="project" value="TreeGrafter"/>
</dbReference>
<dbReference type="UniPathway" id="UPA00275">
    <property type="reaction ID" value="UER00399"/>
</dbReference>
<gene>
    <name evidence="15" type="ORF">C7460_12755</name>
</gene>
<evidence type="ECO:0000256" key="7">
    <source>
        <dbReference type="ARBA" id="ARBA00012153"/>
    </source>
</evidence>
<reference evidence="15 16" key="1">
    <citation type="submission" date="2018-07" db="EMBL/GenBank/DDBJ databases">
        <title>Genomic Encyclopedia of Type Strains, Phase IV (KMG-IV): sequencing the most valuable type-strain genomes for metagenomic binning, comparative biology and taxonomic classification.</title>
        <authorList>
            <person name="Goeker M."/>
        </authorList>
    </citation>
    <scope>NUCLEOTIDE SEQUENCE [LARGE SCALE GENOMIC DNA]</scope>
    <source>
        <strain evidence="15 16">DSM 4134</strain>
    </source>
</reference>
<dbReference type="OrthoDB" id="9793111at2"/>
<protein>
    <recommendedName>
        <fullName evidence="8 14">3,4-dihydroxy-2-butanone 4-phosphate synthase</fullName>
        <shortName evidence="14">DHBP synthase</shortName>
        <ecNumber evidence="7 14">4.1.99.12</ecNumber>
    </recommendedName>
</protein>
<dbReference type="GO" id="GO:0009231">
    <property type="term" value="P:riboflavin biosynthetic process"/>
    <property type="evidence" value="ECO:0007669"/>
    <property type="project" value="UniProtKB-UniPathway"/>
</dbReference>
<comment type="cofactor">
    <cofactor evidence="2">
        <name>Mn(2+)</name>
        <dbReference type="ChEBI" id="CHEBI:29035"/>
    </cofactor>
</comment>
<evidence type="ECO:0000313" key="16">
    <source>
        <dbReference type="Proteomes" id="UP000256779"/>
    </source>
</evidence>
<comment type="cofactor">
    <cofactor evidence="14">
        <name>Mg(2+)</name>
        <dbReference type="ChEBI" id="CHEBI:18420"/>
    </cofactor>
    <cofactor evidence="14">
        <name>Mn(2+)</name>
        <dbReference type="ChEBI" id="CHEBI:29035"/>
    </cofactor>
    <text evidence="14">Binds 2 divalent metal cations per subunit. Magnesium or manganese.</text>
</comment>
<keyword evidence="9 14" id="KW-0686">Riboflavin biosynthesis</keyword>
<comment type="catalytic activity">
    <reaction evidence="1 14">
        <text>D-ribulose 5-phosphate = (2S)-2-hydroxy-3-oxobutyl phosphate + formate + H(+)</text>
        <dbReference type="Rhea" id="RHEA:18457"/>
        <dbReference type="ChEBI" id="CHEBI:15378"/>
        <dbReference type="ChEBI" id="CHEBI:15740"/>
        <dbReference type="ChEBI" id="CHEBI:58121"/>
        <dbReference type="ChEBI" id="CHEBI:58830"/>
        <dbReference type="EC" id="4.1.99.12"/>
    </reaction>
</comment>
<evidence type="ECO:0000256" key="9">
    <source>
        <dbReference type="ARBA" id="ARBA00022619"/>
    </source>
</evidence>
<comment type="pathway">
    <text evidence="4 14">Cofactor biosynthesis; riboflavin biosynthesis; 2-hydroxy-3-oxobutyl phosphate from D-ribulose 5-phosphate: step 1/1.</text>
</comment>
<evidence type="ECO:0000256" key="1">
    <source>
        <dbReference type="ARBA" id="ARBA00000141"/>
    </source>
</evidence>
<comment type="function">
    <text evidence="3 14">Catalyzes the conversion of D-ribulose 5-phosphate to formate and 3,4-dihydroxy-2-butanone 4-phosphate.</text>
</comment>
<evidence type="ECO:0000256" key="3">
    <source>
        <dbReference type="ARBA" id="ARBA00002284"/>
    </source>
</evidence>
<comment type="similarity">
    <text evidence="14">Belongs to the DHBP synthase family.</text>
</comment>
<comment type="caution">
    <text evidence="15">The sequence shown here is derived from an EMBL/GenBank/DDBJ whole genome shotgun (WGS) entry which is preliminary data.</text>
</comment>
<dbReference type="GO" id="GO:0046872">
    <property type="term" value="F:metal ion binding"/>
    <property type="evidence" value="ECO:0007669"/>
    <property type="project" value="UniProtKB-KW"/>
</dbReference>
<keyword evidence="11 14" id="KW-0460">Magnesium</keyword>
<accession>A0A3D9L044</accession>
<keyword evidence="10 14" id="KW-0479">Metal-binding</keyword>
<keyword evidence="16" id="KW-1185">Reference proteome</keyword>
<dbReference type="FunFam" id="3.90.870.10:FF:000001">
    <property type="entry name" value="Riboflavin biosynthesis protein RibBA"/>
    <property type="match status" value="1"/>
</dbReference>
<evidence type="ECO:0000256" key="12">
    <source>
        <dbReference type="ARBA" id="ARBA00023211"/>
    </source>
</evidence>
<evidence type="ECO:0000256" key="14">
    <source>
        <dbReference type="RuleBase" id="RU003843"/>
    </source>
</evidence>
<dbReference type="NCBIfam" id="TIGR00506">
    <property type="entry name" value="ribB"/>
    <property type="match status" value="1"/>
</dbReference>
<evidence type="ECO:0000256" key="5">
    <source>
        <dbReference type="ARBA" id="ARBA00005520"/>
    </source>
</evidence>
<evidence type="ECO:0000256" key="6">
    <source>
        <dbReference type="ARBA" id="ARBA00008976"/>
    </source>
</evidence>
<dbReference type="Gene3D" id="3.90.870.10">
    <property type="entry name" value="DHBP synthase"/>
    <property type="match status" value="1"/>
</dbReference>
<evidence type="ECO:0000313" key="15">
    <source>
        <dbReference type="EMBL" id="RED93031.1"/>
    </source>
</evidence>
<evidence type="ECO:0000256" key="11">
    <source>
        <dbReference type="ARBA" id="ARBA00022842"/>
    </source>
</evidence>
<dbReference type="SUPFAM" id="SSF55821">
    <property type="entry name" value="YrdC/RibB"/>
    <property type="match status" value="1"/>
</dbReference>
<evidence type="ECO:0000256" key="13">
    <source>
        <dbReference type="ARBA" id="ARBA00023239"/>
    </source>
</evidence>
<comment type="similarity">
    <text evidence="6">In the C-terminal section; belongs to the GTP cyclohydrolase II family.</text>
</comment>
<dbReference type="Proteomes" id="UP000256779">
    <property type="component" value="Unassembled WGS sequence"/>
</dbReference>
<dbReference type="PANTHER" id="PTHR21327:SF18">
    <property type="entry name" value="3,4-DIHYDROXY-2-BUTANONE 4-PHOSPHATE SYNTHASE"/>
    <property type="match status" value="1"/>
</dbReference>
<comment type="similarity">
    <text evidence="5">In the N-terminal section; belongs to the DHBP synthase family.</text>
</comment>
<evidence type="ECO:0000256" key="4">
    <source>
        <dbReference type="ARBA" id="ARBA00004904"/>
    </source>
</evidence>
<dbReference type="RefSeq" id="WP_115870068.1">
    <property type="nucleotide sequence ID" value="NZ_QREG01000027.1"/>
</dbReference>
<dbReference type="GO" id="GO:0008686">
    <property type="term" value="F:3,4-dihydroxy-2-butanone-4-phosphate synthase activity"/>
    <property type="evidence" value="ECO:0007669"/>
    <property type="project" value="UniProtKB-EC"/>
</dbReference>
<proteinExistence type="inferred from homology"/>
<dbReference type="EC" id="4.1.99.12" evidence="7 14"/>
<dbReference type="Pfam" id="PF00926">
    <property type="entry name" value="DHBP_synthase"/>
    <property type="match status" value="1"/>
</dbReference>
<dbReference type="AlphaFoldDB" id="A0A3D9L044"/>
<dbReference type="InterPro" id="IPR000422">
    <property type="entry name" value="DHBP_synthase_RibB"/>
</dbReference>
<name>A0A3D9L044_MARFU</name>
<dbReference type="InterPro" id="IPR017945">
    <property type="entry name" value="DHBP_synth_RibB-like_a/b_dom"/>
</dbReference>
<evidence type="ECO:0000256" key="10">
    <source>
        <dbReference type="ARBA" id="ARBA00022723"/>
    </source>
</evidence>
<organism evidence="15 16">
    <name type="scientific">Marinoscillum furvescens DSM 4134</name>
    <dbReference type="NCBI Taxonomy" id="1122208"/>
    <lineage>
        <taxon>Bacteria</taxon>
        <taxon>Pseudomonadati</taxon>
        <taxon>Bacteroidota</taxon>
        <taxon>Cytophagia</taxon>
        <taxon>Cytophagales</taxon>
        <taxon>Reichenbachiellaceae</taxon>
        <taxon>Marinoscillum</taxon>
    </lineage>
</organism>
<dbReference type="EMBL" id="QREG01000027">
    <property type="protein sequence ID" value="RED93031.1"/>
    <property type="molecule type" value="Genomic_DNA"/>
</dbReference>
<evidence type="ECO:0000256" key="2">
    <source>
        <dbReference type="ARBA" id="ARBA00001936"/>
    </source>
</evidence>
<dbReference type="GO" id="GO:0003935">
    <property type="term" value="F:GTP cyclohydrolase II activity"/>
    <property type="evidence" value="ECO:0007669"/>
    <property type="project" value="TreeGrafter"/>
</dbReference>
<evidence type="ECO:0000256" key="8">
    <source>
        <dbReference type="ARBA" id="ARBA00018836"/>
    </source>
</evidence>
<keyword evidence="13 14" id="KW-0456">Lyase</keyword>